<evidence type="ECO:0000256" key="6">
    <source>
        <dbReference type="SAM" id="Phobius"/>
    </source>
</evidence>
<sequence>MGSIVMEPDDKASYAGIYHPKDSFSTIWWYNSRYLTSGSNRWIYTQPFPNSRYNCNISQWPMGKISLEQKTTISLPIVATLESVLAFPMMAQYLSELKMINSEFGRLALSCSIVINLFGFCVITLTMLMNQQSGEKFVMIKALLPKTKGESTTELIYVIFVGVLVAAFASQASGLNICYGPFLYGFAVPAGPPLGSALVEKLELINSLLFMPLYFVKNGLCQKWVGDGYFPSVVKSYLVVQFTIVIAWVGKFLGALMSSRMQSYLGLVLNVQGVLDLGMYKKMKQAIVKIMNDNILDMAPCSVAIIVDHGLLNNSRPTLATWSPYRAAVFFLGGADEKEALAVRARMAGQPNINLTMYTEEVAKDGTGTIAAMRSMKDNYELIIVGRRHGKWSPLILGLSGWNEETELGAVGDKLASEDFHGNNSILVVQQHAIAENERHELKKSSV</sequence>
<dbReference type="InterPro" id="IPR050794">
    <property type="entry name" value="CPA2_transporter"/>
</dbReference>
<dbReference type="GO" id="GO:0016020">
    <property type="term" value="C:membrane"/>
    <property type="evidence" value="ECO:0007669"/>
    <property type="project" value="UniProtKB-SubCell"/>
</dbReference>
<evidence type="ECO:0000256" key="1">
    <source>
        <dbReference type="ARBA" id="ARBA00004141"/>
    </source>
</evidence>
<evidence type="ECO:0000313" key="7">
    <source>
        <dbReference type="EMBL" id="GFY87596.1"/>
    </source>
</evidence>
<evidence type="ECO:0000256" key="4">
    <source>
        <dbReference type="ARBA" id="ARBA00022958"/>
    </source>
</evidence>
<dbReference type="Gene3D" id="1.20.1530.20">
    <property type="match status" value="1"/>
</dbReference>
<dbReference type="AlphaFoldDB" id="A0A7J0EN63"/>
<dbReference type="OrthoDB" id="1868135at2759"/>
<keyword evidence="6" id="KW-0812">Transmembrane</keyword>
<keyword evidence="4" id="KW-0630">Potassium</keyword>
<proteinExistence type="predicted"/>
<evidence type="ECO:0000256" key="3">
    <source>
        <dbReference type="ARBA" id="ARBA00022538"/>
    </source>
</evidence>
<feature type="transmembrane region" description="Helical" evidence="6">
    <location>
        <begin position="73"/>
        <end position="95"/>
    </location>
</feature>
<evidence type="ECO:0000256" key="2">
    <source>
        <dbReference type="ARBA" id="ARBA00022448"/>
    </source>
</evidence>
<keyword evidence="6" id="KW-0472">Membrane</keyword>
<dbReference type="InterPro" id="IPR038770">
    <property type="entry name" value="Na+/solute_symporter_sf"/>
</dbReference>
<dbReference type="PANTHER" id="PTHR32468:SF114">
    <property type="entry name" value="CATION_H+ EXCHANGER DOMAIN-CONTAINING PROTEIN"/>
    <property type="match status" value="1"/>
</dbReference>
<dbReference type="EMBL" id="BJWL01000005">
    <property type="protein sequence ID" value="GFY87596.1"/>
    <property type="molecule type" value="Genomic_DNA"/>
</dbReference>
<gene>
    <name evidence="7" type="ORF">Acr_05g0012350</name>
</gene>
<dbReference type="GO" id="GO:0098662">
    <property type="term" value="P:inorganic cation transmembrane transport"/>
    <property type="evidence" value="ECO:0007669"/>
    <property type="project" value="TreeGrafter"/>
</dbReference>
<feature type="transmembrane region" description="Helical" evidence="6">
    <location>
        <begin position="155"/>
        <end position="174"/>
    </location>
</feature>
<feature type="transmembrane region" description="Helical" evidence="6">
    <location>
        <begin position="107"/>
        <end position="129"/>
    </location>
</feature>
<dbReference type="GO" id="GO:0006813">
    <property type="term" value="P:potassium ion transport"/>
    <property type="evidence" value="ECO:0007669"/>
    <property type="project" value="UniProtKB-KW"/>
</dbReference>
<feature type="transmembrane region" description="Helical" evidence="6">
    <location>
        <begin position="237"/>
        <end position="257"/>
    </location>
</feature>
<dbReference type="Proteomes" id="UP000585474">
    <property type="component" value="Unassembled WGS sequence"/>
</dbReference>
<evidence type="ECO:0000256" key="5">
    <source>
        <dbReference type="ARBA" id="ARBA00023065"/>
    </source>
</evidence>
<accession>A0A7J0EN63</accession>
<comment type="caution">
    <text evidence="7">The sequence shown here is derived from an EMBL/GenBank/DDBJ whole genome shotgun (WGS) entry which is preliminary data.</text>
</comment>
<evidence type="ECO:0000313" key="8">
    <source>
        <dbReference type="Proteomes" id="UP000585474"/>
    </source>
</evidence>
<keyword evidence="6" id="KW-1133">Transmembrane helix</keyword>
<name>A0A7J0EN63_9ERIC</name>
<protein>
    <recommendedName>
        <fullName evidence="9">Cation/H+ exchanger domain-containing protein</fullName>
    </recommendedName>
</protein>
<dbReference type="GO" id="GO:0006885">
    <property type="term" value="P:regulation of pH"/>
    <property type="evidence" value="ECO:0007669"/>
    <property type="project" value="TreeGrafter"/>
</dbReference>
<evidence type="ECO:0008006" key="9">
    <source>
        <dbReference type="Google" id="ProtNLM"/>
    </source>
</evidence>
<keyword evidence="2" id="KW-0813">Transport</keyword>
<organism evidence="7 8">
    <name type="scientific">Actinidia rufa</name>
    <dbReference type="NCBI Taxonomy" id="165716"/>
    <lineage>
        <taxon>Eukaryota</taxon>
        <taxon>Viridiplantae</taxon>
        <taxon>Streptophyta</taxon>
        <taxon>Embryophyta</taxon>
        <taxon>Tracheophyta</taxon>
        <taxon>Spermatophyta</taxon>
        <taxon>Magnoliopsida</taxon>
        <taxon>eudicotyledons</taxon>
        <taxon>Gunneridae</taxon>
        <taxon>Pentapetalae</taxon>
        <taxon>asterids</taxon>
        <taxon>Ericales</taxon>
        <taxon>Actinidiaceae</taxon>
        <taxon>Actinidia</taxon>
    </lineage>
</organism>
<keyword evidence="3" id="KW-0633">Potassium transport</keyword>
<dbReference type="PANTHER" id="PTHR32468">
    <property type="entry name" value="CATION/H + ANTIPORTER"/>
    <property type="match status" value="1"/>
</dbReference>
<keyword evidence="5" id="KW-0406">Ion transport</keyword>
<reference evidence="7 8" key="1">
    <citation type="submission" date="2019-07" db="EMBL/GenBank/DDBJ databases">
        <title>De Novo Assembly of kiwifruit Actinidia rufa.</title>
        <authorList>
            <person name="Sugita-Konishi S."/>
            <person name="Sato K."/>
            <person name="Mori E."/>
            <person name="Abe Y."/>
            <person name="Kisaki G."/>
            <person name="Hamano K."/>
            <person name="Suezawa K."/>
            <person name="Otani M."/>
            <person name="Fukuda T."/>
            <person name="Manabe T."/>
            <person name="Gomi K."/>
            <person name="Tabuchi M."/>
            <person name="Akimitsu K."/>
            <person name="Kataoka I."/>
        </authorList>
    </citation>
    <scope>NUCLEOTIDE SEQUENCE [LARGE SCALE GENOMIC DNA]</scope>
    <source>
        <strain evidence="8">cv. Fuchu</strain>
    </source>
</reference>
<comment type="subcellular location">
    <subcellularLocation>
        <location evidence="1">Membrane</location>
        <topology evidence="1">Multi-pass membrane protein</topology>
    </subcellularLocation>
</comment>
<dbReference type="GO" id="GO:0012505">
    <property type="term" value="C:endomembrane system"/>
    <property type="evidence" value="ECO:0007669"/>
    <property type="project" value="TreeGrafter"/>
</dbReference>
<keyword evidence="8" id="KW-1185">Reference proteome</keyword>